<evidence type="ECO:0000313" key="2">
    <source>
        <dbReference type="Proteomes" id="UP000196027"/>
    </source>
</evidence>
<dbReference type="AlphaFoldDB" id="A0A1Y0I3U9"/>
<organism evidence="1 2">
    <name type="scientific">Oleiphilus messinensis</name>
    <dbReference type="NCBI Taxonomy" id="141451"/>
    <lineage>
        <taxon>Bacteria</taxon>
        <taxon>Pseudomonadati</taxon>
        <taxon>Pseudomonadota</taxon>
        <taxon>Gammaproteobacteria</taxon>
        <taxon>Oceanospirillales</taxon>
        <taxon>Oleiphilaceae</taxon>
        <taxon>Oleiphilus</taxon>
    </lineage>
</organism>
<dbReference type="KEGG" id="ome:OLMES_1005"/>
<evidence type="ECO:0000313" key="1">
    <source>
        <dbReference type="EMBL" id="ARU55091.1"/>
    </source>
</evidence>
<protein>
    <recommendedName>
        <fullName evidence="3">NAD synthetase</fullName>
    </recommendedName>
</protein>
<accession>A0A1Y0I3U9</accession>
<dbReference type="EMBL" id="CP021425">
    <property type="protein sequence ID" value="ARU55091.1"/>
    <property type="molecule type" value="Genomic_DNA"/>
</dbReference>
<gene>
    <name evidence="1" type="ORF">OLMES_1005</name>
</gene>
<dbReference type="OrthoDB" id="6828104at2"/>
<dbReference type="RefSeq" id="WP_087460229.1">
    <property type="nucleotide sequence ID" value="NZ_CP021425.1"/>
</dbReference>
<name>A0A1Y0I3U9_9GAMM</name>
<evidence type="ECO:0008006" key="3">
    <source>
        <dbReference type="Google" id="ProtNLM"/>
    </source>
</evidence>
<sequence>MNKPVFFSQSINDSLKLSPENYGSPGLFASPTHDQILNAVDRVEALKGLRVVFFNGSNFNELRTHPALCRDVQRTVLIRIVDAQPKRSAIVNQQIAKTEDSAFYTELFNTSVSCGGAAISWIAFAGSLGAVPLSGGTSTAISVLTFAAGVSSSVQCVNSTVRLFNESDYGDSGFNSWLDSQDWYIHTMTALDVVAIAGGVAAVGATLKSIANLKKSGVRVLDILKTYSRPERKRITEEIIRSLHPGISNNALKAFISAGKYPKRFSGLEISRSVRVQISDALGAAFGFVGSATGGVVRDPSKITDVAIAIFEEFESY</sequence>
<dbReference type="Proteomes" id="UP000196027">
    <property type="component" value="Chromosome"/>
</dbReference>
<proteinExistence type="predicted"/>
<reference evidence="1 2" key="1">
    <citation type="submission" date="2017-05" db="EMBL/GenBank/DDBJ databases">
        <title>Genomic insights into alkan degradation activity of Oleiphilus messinensis.</title>
        <authorList>
            <person name="Kozyavkin S.A."/>
            <person name="Slesarev A.I."/>
            <person name="Golyshin P.N."/>
            <person name="Korzhenkov A."/>
            <person name="Golyshina O.N."/>
            <person name="Toshchakov S.V."/>
        </authorList>
    </citation>
    <scope>NUCLEOTIDE SEQUENCE [LARGE SCALE GENOMIC DNA]</scope>
    <source>
        <strain evidence="1 2">ME102</strain>
    </source>
</reference>
<keyword evidence="2" id="KW-1185">Reference proteome</keyword>